<comment type="caution">
    <text evidence="1">The sequence shown here is derived from an EMBL/GenBank/DDBJ whole genome shotgun (WGS) entry which is preliminary data.</text>
</comment>
<dbReference type="EMBL" id="JAVDQH010000007">
    <property type="protein sequence ID" value="MDR6244206.1"/>
    <property type="molecule type" value="Genomic_DNA"/>
</dbReference>
<gene>
    <name evidence="1" type="ORF">JOC58_002099</name>
</gene>
<dbReference type="RefSeq" id="WP_188776275.1">
    <property type="nucleotide sequence ID" value="NZ_BMMB01000006.1"/>
</dbReference>
<dbReference type="Proteomes" id="UP001185028">
    <property type="component" value="Unassembled WGS sequence"/>
</dbReference>
<accession>A0ABU1IYA3</accession>
<sequence>MEKIAIDSLTGLIDYIVEHDLDDTSKSQLRELENTVGLHFSLGMYIRNHYELSDPHQVPNLLSEFKISWIESRVEQSDGSYKDALDTYEFWYEHRPLDDEISGHIAEKIWRKVRAE</sequence>
<evidence type="ECO:0000313" key="2">
    <source>
        <dbReference type="Proteomes" id="UP001185028"/>
    </source>
</evidence>
<evidence type="ECO:0000313" key="1">
    <source>
        <dbReference type="EMBL" id="MDR6244206.1"/>
    </source>
</evidence>
<proteinExistence type="predicted"/>
<keyword evidence="2" id="KW-1185">Reference proteome</keyword>
<organism evidence="1 2">
    <name type="scientific">Paenibacillus hunanensis</name>
    <dbReference type="NCBI Taxonomy" id="539262"/>
    <lineage>
        <taxon>Bacteria</taxon>
        <taxon>Bacillati</taxon>
        <taxon>Bacillota</taxon>
        <taxon>Bacilli</taxon>
        <taxon>Bacillales</taxon>
        <taxon>Paenibacillaceae</taxon>
        <taxon>Paenibacillus</taxon>
    </lineage>
</organism>
<protein>
    <submittedName>
        <fullName evidence="1">Uncharacterized protein</fullName>
    </submittedName>
</protein>
<name>A0ABU1IYA3_9BACL</name>
<reference evidence="1 2" key="1">
    <citation type="submission" date="2023-07" db="EMBL/GenBank/DDBJ databases">
        <title>Genomic Encyclopedia of Type Strains, Phase IV (KMG-IV): sequencing the most valuable type-strain genomes for metagenomic binning, comparative biology and taxonomic classification.</title>
        <authorList>
            <person name="Goeker M."/>
        </authorList>
    </citation>
    <scope>NUCLEOTIDE SEQUENCE [LARGE SCALE GENOMIC DNA]</scope>
    <source>
        <strain evidence="1 2">DSM 22170</strain>
    </source>
</reference>